<evidence type="ECO:0000313" key="3">
    <source>
        <dbReference type="Proteomes" id="UP000000709"/>
    </source>
</evidence>
<dbReference type="EMBL" id="GL996504">
    <property type="protein sequence ID" value="EGW30910.1"/>
    <property type="molecule type" value="Genomic_DNA"/>
</dbReference>
<feature type="compositionally biased region" description="Low complexity" evidence="1">
    <location>
        <begin position="28"/>
        <end position="57"/>
    </location>
</feature>
<reference evidence="2 3" key="1">
    <citation type="journal article" date="2011" name="Proc. Natl. Acad. Sci. U.S.A.">
        <title>Comparative genomics of xylose-fermenting fungi for enhanced biofuel production.</title>
        <authorList>
            <person name="Wohlbach D.J."/>
            <person name="Kuo A."/>
            <person name="Sato T.K."/>
            <person name="Potts K.M."/>
            <person name="Salamov A.A."/>
            <person name="LaButti K.M."/>
            <person name="Sun H."/>
            <person name="Clum A."/>
            <person name="Pangilinan J.L."/>
            <person name="Lindquist E.A."/>
            <person name="Lucas S."/>
            <person name="Lapidus A."/>
            <person name="Jin M."/>
            <person name="Gunawan C."/>
            <person name="Balan V."/>
            <person name="Dale B.E."/>
            <person name="Jeffries T.W."/>
            <person name="Zinkel R."/>
            <person name="Barry K.W."/>
            <person name="Grigoriev I.V."/>
            <person name="Gasch A.P."/>
        </authorList>
    </citation>
    <scope>NUCLEOTIDE SEQUENCE [LARGE SCALE GENOMIC DNA]</scope>
    <source>
        <strain evidence="3">NRRL Y-27907 / 11-Y1</strain>
    </source>
</reference>
<dbReference type="HOGENOM" id="CLU_122011_0_0_1"/>
<dbReference type="Proteomes" id="UP000000709">
    <property type="component" value="Unassembled WGS sequence"/>
</dbReference>
<dbReference type="RefSeq" id="XP_007376943.1">
    <property type="nucleotide sequence ID" value="XM_007376881.1"/>
</dbReference>
<dbReference type="KEGG" id="spaa:SPAPADRAFT_142653"/>
<evidence type="ECO:0000313" key="2">
    <source>
        <dbReference type="EMBL" id="EGW30910.1"/>
    </source>
</evidence>
<dbReference type="GeneID" id="18870466"/>
<name>G3ATE7_SPAPN</name>
<dbReference type="OrthoDB" id="4088176at2759"/>
<evidence type="ECO:0000256" key="1">
    <source>
        <dbReference type="SAM" id="MobiDB-lite"/>
    </source>
</evidence>
<sequence length="147" mass="16876">MSEKEQLKQQEKEGSYNRPPMDAPPPYEEMQPQQQPQQQQYQQPYYDNPNQGYNPGYQQPGYNPRYPPANAYTIQPDKVNIAIAPPQHVNPQYPEFLAREQQRIQMGDYPDNYGKHGAPLNKGKTSKNAHKGFPGRSSATYHEAANK</sequence>
<feature type="compositionally biased region" description="Basic and acidic residues" evidence="1">
    <location>
        <begin position="1"/>
        <end position="15"/>
    </location>
</feature>
<protein>
    <submittedName>
        <fullName evidence="2">Uncharacterized protein</fullName>
    </submittedName>
</protein>
<feature type="region of interest" description="Disordered" evidence="1">
    <location>
        <begin position="107"/>
        <end position="147"/>
    </location>
</feature>
<dbReference type="eggNOG" id="ENOG502RQ79">
    <property type="taxonomic scope" value="Eukaryota"/>
</dbReference>
<keyword evidence="3" id="KW-1185">Reference proteome</keyword>
<dbReference type="AlphaFoldDB" id="G3ATE7"/>
<dbReference type="InParanoid" id="G3ATE7"/>
<accession>G3ATE7</accession>
<feature type="region of interest" description="Disordered" evidence="1">
    <location>
        <begin position="1"/>
        <end position="71"/>
    </location>
</feature>
<organism evidence="3">
    <name type="scientific">Spathaspora passalidarum (strain NRRL Y-27907 / 11-Y1)</name>
    <dbReference type="NCBI Taxonomy" id="619300"/>
    <lineage>
        <taxon>Eukaryota</taxon>
        <taxon>Fungi</taxon>
        <taxon>Dikarya</taxon>
        <taxon>Ascomycota</taxon>
        <taxon>Saccharomycotina</taxon>
        <taxon>Pichiomycetes</taxon>
        <taxon>Debaryomycetaceae</taxon>
        <taxon>Spathaspora</taxon>
    </lineage>
</organism>
<proteinExistence type="predicted"/>
<gene>
    <name evidence="2" type="ORF">SPAPADRAFT_142653</name>
</gene>
<dbReference type="OMA" id="TYHRAAN"/>